<dbReference type="Proteomes" id="UP000615003">
    <property type="component" value="Unassembled WGS sequence"/>
</dbReference>
<keyword evidence="2" id="KW-1185">Reference proteome</keyword>
<organism evidence="1 2">
    <name type="scientific">Pseudoalteromonas carrageenovora IAM 12662</name>
    <dbReference type="NCBI Taxonomy" id="1314868"/>
    <lineage>
        <taxon>Bacteria</taxon>
        <taxon>Pseudomonadati</taxon>
        <taxon>Pseudomonadota</taxon>
        <taxon>Gammaproteobacteria</taxon>
        <taxon>Alteromonadales</taxon>
        <taxon>Pseudoalteromonadaceae</taxon>
        <taxon>Pseudoalteromonas</taxon>
    </lineage>
</organism>
<gene>
    <name evidence="1" type="ORF">PCARR_b0193</name>
</gene>
<proteinExistence type="predicted"/>
<sequence length="38" mass="4415">MKMSAARKLDYLTLPKNFRKLSDSNTLGNLLKLYKVDK</sequence>
<name>A0ABR9EUM1_PSEVC</name>
<reference evidence="1 2" key="1">
    <citation type="submission" date="2015-06" db="EMBL/GenBank/DDBJ databases">
        <title>Genome sequence of Pseudoalteromonas carrageenovora.</title>
        <authorList>
            <person name="Xie B.-B."/>
            <person name="Rong J.-C."/>
            <person name="Qin Q.-L."/>
            <person name="Zhang Y.-Z."/>
        </authorList>
    </citation>
    <scope>NUCLEOTIDE SEQUENCE [LARGE SCALE GENOMIC DNA]</scope>
    <source>
        <strain evidence="1 2">IAM 12662</strain>
    </source>
</reference>
<accession>A0ABR9EUM1</accession>
<protein>
    <submittedName>
        <fullName evidence="1">Uncharacterized protein</fullName>
    </submittedName>
</protein>
<evidence type="ECO:0000313" key="2">
    <source>
        <dbReference type="Proteomes" id="UP000615003"/>
    </source>
</evidence>
<dbReference type="EMBL" id="AQGW01000025">
    <property type="protein sequence ID" value="MBE0384246.1"/>
    <property type="molecule type" value="Genomic_DNA"/>
</dbReference>
<comment type="caution">
    <text evidence="1">The sequence shown here is derived from an EMBL/GenBank/DDBJ whole genome shotgun (WGS) entry which is preliminary data.</text>
</comment>
<evidence type="ECO:0000313" key="1">
    <source>
        <dbReference type="EMBL" id="MBE0384246.1"/>
    </source>
</evidence>